<dbReference type="InterPro" id="IPR002575">
    <property type="entry name" value="Aminoglycoside_PTrfase"/>
</dbReference>
<evidence type="ECO:0000259" key="1">
    <source>
        <dbReference type="Pfam" id="PF01636"/>
    </source>
</evidence>
<evidence type="ECO:0000313" key="3">
    <source>
        <dbReference type="Proteomes" id="UP000465266"/>
    </source>
</evidence>
<dbReference type="Gene3D" id="3.90.1200.10">
    <property type="match status" value="1"/>
</dbReference>
<evidence type="ECO:0000313" key="2">
    <source>
        <dbReference type="EMBL" id="GFF99253.1"/>
    </source>
</evidence>
<dbReference type="Pfam" id="PF01636">
    <property type="entry name" value="APH"/>
    <property type="match status" value="1"/>
</dbReference>
<dbReference type="EMBL" id="BLKG01000211">
    <property type="protein sequence ID" value="GFF99253.1"/>
    <property type="molecule type" value="Genomic_DNA"/>
</dbReference>
<accession>A0ABQ1BDI8</accession>
<proteinExistence type="predicted"/>
<reference evidence="2 3" key="1">
    <citation type="submission" date="2020-01" db="EMBL/GenBank/DDBJ databases">
        <title>Draft genome sequence of Aspergillus udagawae IFM 53868.</title>
        <authorList>
            <person name="Takahashi H."/>
            <person name="Yaguchi T."/>
        </authorList>
    </citation>
    <scope>NUCLEOTIDE SEQUENCE [LARGE SCALE GENOMIC DNA]</scope>
    <source>
        <strain evidence="2 3">IFM 53868</strain>
    </source>
</reference>
<dbReference type="InterPro" id="IPR011009">
    <property type="entry name" value="Kinase-like_dom_sf"/>
</dbReference>
<dbReference type="Gene3D" id="3.30.200.20">
    <property type="entry name" value="Phosphorylase Kinase, domain 1"/>
    <property type="match status" value="1"/>
</dbReference>
<dbReference type="SUPFAM" id="SSF56112">
    <property type="entry name" value="Protein kinase-like (PK-like)"/>
    <property type="match status" value="1"/>
</dbReference>
<comment type="caution">
    <text evidence="2">The sequence shown here is derived from an EMBL/GenBank/DDBJ whole genome shotgun (WGS) entry which is preliminary data.</text>
</comment>
<name>A0ABQ1BDI8_9EURO</name>
<sequence length="376" mass="42401">MHLFPSISAKILSALESTPYACTELIPLSGGYVNFVYRGILVSALPTTPPTAQVIVKHAEPYVAANSDWKSSVTRSYYEALMLRAMKDLPATKFINVTTTSPILYEYHTESHTAIFSDLPESSQLQVYLSTHELDEADVFKIGVSLGRWMRNFHEWSATLDQSSLREEIRGNHVMAEMKYSITYGRLKESIAMYPAIFEGSIEVFRRLQQRLKTEVVASEDQLIHGDFGCRNVLLSNGPLSAEFCPLDLRVIDWELSQLGSIAVDLGQMFAELYALSHFHSVTAASAMISSFMAGYGSLRDELAFRVALEFGMHLSLWPCREPANNGDQLVKRCVCLGKDMIVHAEEKDKLWFRSGILDSIFDFEEPRRFQTPDDL</sequence>
<keyword evidence="3" id="KW-1185">Reference proteome</keyword>
<gene>
    <name evidence="2" type="ORF">IFM53868_10195</name>
</gene>
<feature type="domain" description="Aminoglycoside phosphotransferase" evidence="1">
    <location>
        <begin position="101"/>
        <end position="270"/>
    </location>
</feature>
<protein>
    <recommendedName>
        <fullName evidence="1">Aminoglycoside phosphotransferase domain-containing protein</fullName>
    </recommendedName>
</protein>
<organism evidence="2 3">
    <name type="scientific">Aspergillus udagawae</name>
    <dbReference type="NCBI Taxonomy" id="91492"/>
    <lineage>
        <taxon>Eukaryota</taxon>
        <taxon>Fungi</taxon>
        <taxon>Dikarya</taxon>
        <taxon>Ascomycota</taxon>
        <taxon>Pezizomycotina</taxon>
        <taxon>Eurotiomycetes</taxon>
        <taxon>Eurotiomycetidae</taxon>
        <taxon>Eurotiales</taxon>
        <taxon>Aspergillaceae</taxon>
        <taxon>Aspergillus</taxon>
        <taxon>Aspergillus subgen. Fumigati</taxon>
    </lineage>
</organism>
<dbReference type="Proteomes" id="UP000465266">
    <property type="component" value="Unassembled WGS sequence"/>
</dbReference>